<feature type="region of interest" description="Disordered" evidence="1">
    <location>
        <begin position="32"/>
        <end position="79"/>
    </location>
</feature>
<sequence length="79" mass="8839">MISVREKWYPRPDKPILISYAFKNLRVSKSHKAGIPAGTTPNGDPNAGHFPCRWDEGQNSPETNVGTRAKPRPDPEILE</sequence>
<protein>
    <submittedName>
        <fullName evidence="2">Uncharacterized protein</fullName>
    </submittedName>
</protein>
<evidence type="ECO:0000256" key="1">
    <source>
        <dbReference type="SAM" id="MobiDB-lite"/>
    </source>
</evidence>
<feature type="compositionally biased region" description="Polar residues" evidence="1">
    <location>
        <begin position="57"/>
        <end position="66"/>
    </location>
</feature>
<comment type="caution">
    <text evidence="2">The sequence shown here is derived from an EMBL/GenBank/DDBJ whole genome shotgun (WGS) entry which is preliminary data.</text>
</comment>
<keyword evidence="3" id="KW-1185">Reference proteome</keyword>
<organism evidence="2 3">
    <name type="scientific">Stylosanthes scabra</name>
    <dbReference type="NCBI Taxonomy" id="79078"/>
    <lineage>
        <taxon>Eukaryota</taxon>
        <taxon>Viridiplantae</taxon>
        <taxon>Streptophyta</taxon>
        <taxon>Embryophyta</taxon>
        <taxon>Tracheophyta</taxon>
        <taxon>Spermatophyta</taxon>
        <taxon>Magnoliopsida</taxon>
        <taxon>eudicotyledons</taxon>
        <taxon>Gunneridae</taxon>
        <taxon>Pentapetalae</taxon>
        <taxon>rosids</taxon>
        <taxon>fabids</taxon>
        <taxon>Fabales</taxon>
        <taxon>Fabaceae</taxon>
        <taxon>Papilionoideae</taxon>
        <taxon>50 kb inversion clade</taxon>
        <taxon>dalbergioids sensu lato</taxon>
        <taxon>Dalbergieae</taxon>
        <taxon>Pterocarpus clade</taxon>
        <taxon>Stylosanthes</taxon>
    </lineage>
</organism>
<evidence type="ECO:0000313" key="2">
    <source>
        <dbReference type="EMBL" id="MED6219148.1"/>
    </source>
</evidence>
<proteinExistence type="predicted"/>
<name>A0ABU6ZC56_9FABA</name>
<gene>
    <name evidence="2" type="ORF">PIB30_033168</name>
</gene>
<evidence type="ECO:0000313" key="3">
    <source>
        <dbReference type="Proteomes" id="UP001341840"/>
    </source>
</evidence>
<dbReference type="EMBL" id="JASCZI010272009">
    <property type="protein sequence ID" value="MED6219148.1"/>
    <property type="molecule type" value="Genomic_DNA"/>
</dbReference>
<dbReference type="Proteomes" id="UP001341840">
    <property type="component" value="Unassembled WGS sequence"/>
</dbReference>
<accession>A0ABU6ZC56</accession>
<reference evidence="2 3" key="1">
    <citation type="journal article" date="2023" name="Plants (Basel)">
        <title>Bridging the Gap: Combining Genomics and Transcriptomics Approaches to Understand Stylosanthes scabra, an Orphan Legume from the Brazilian Caatinga.</title>
        <authorList>
            <person name="Ferreira-Neto J.R.C."/>
            <person name="da Silva M.D."/>
            <person name="Binneck E."/>
            <person name="de Melo N.F."/>
            <person name="da Silva R.H."/>
            <person name="de Melo A.L.T.M."/>
            <person name="Pandolfi V."/>
            <person name="Bustamante F.O."/>
            <person name="Brasileiro-Vidal A.C."/>
            <person name="Benko-Iseppon A.M."/>
        </authorList>
    </citation>
    <scope>NUCLEOTIDE SEQUENCE [LARGE SCALE GENOMIC DNA]</scope>
    <source>
        <tissue evidence="2">Leaves</tissue>
    </source>
</reference>